<dbReference type="AlphaFoldDB" id="A0A6A5TI51"/>
<evidence type="ECO:0000256" key="1">
    <source>
        <dbReference type="SAM" id="MobiDB-lite"/>
    </source>
</evidence>
<accession>A0A6A5TI51</accession>
<feature type="region of interest" description="Disordered" evidence="1">
    <location>
        <begin position="76"/>
        <end position="101"/>
    </location>
</feature>
<proteinExistence type="predicted"/>
<evidence type="ECO:0000313" key="2">
    <source>
        <dbReference type="EMBL" id="KAF1950486.1"/>
    </source>
</evidence>
<organism evidence="2 3">
    <name type="scientific">Byssothecium circinans</name>
    <dbReference type="NCBI Taxonomy" id="147558"/>
    <lineage>
        <taxon>Eukaryota</taxon>
        <taxon>Fungi</taxon>
        <taxon>Dikarya</taxon>
        <taxon>Ascomycota</taxon>
        <taxon>Pezizomycotina</taxon>
        <taxon>Dothideomycetes</taxon>
        <taxon>Pleosporomycetidae</taxon>
        <taxon>Pleosporales</taxon>
        <taxon>Massarineae</taxon>
        <taxon>Massarinaceae</taxon>
        <taxon>Byssothecium</taxon>
    </lineage>
</organism>
<dbReference type="Proteomes" id="UP000800035">
    <property type="component" value="Unassembled WGS sequence"/>
</dbReference>
<protein>
    <submittedName>
        <fullName evidence="2">Uncharacterized protein</fullName>
    </submittedName>
</protein>
<reference evidence="2" key="1">
    <citation type="journal article" date="2020" name="Stud. Mycol.">
        <title>101 Dothideomycetes genomes: a test case for predicting lifestyles and emergence of pathogens.</title>
        <authorList>
            <person name="Haridas S."/>
            <person name="Albert R."/>
            <person name="Binder M."/>
            <person name="Bloem J."/>
            <person name="Labutti K."/>
            <person name="Salamov A."/>
            <person name="Andreopoulos B."/>
            <person name="Baker S."/>
            <person name="Barry K."/>
            <person name="Bills G."/>
            <person name="Bluhm B."/>
            <person name="Cannon C."/>
            <person name="Castanera R."/>
            <person name="Culley D."/>
            <person name="Daum C."/>
            <person name="Ezra D."/>
            <person name="Gonzalez J."/>
            <person name="Henrissat B."/>
            <person name="Kuo A."/>
            <person name="Liang C."/>
            <person name="Lipzen A."/>
            <person name="Lutzoni F."/>
            <person name="Magnuson J."/>
            <person name="Mondo S."/>
            <person name="Nolan M."/>
            <person name="Ohm R."/>
            <person name="Pangilinan J."/>
            <person name="Park H.-J."/>
            <person name="Ramirez L."/>
            <person name="Alfaro M."/>
            <person name="Sun H."/>
            <person name="Tritt A."/>
            <person name="Yoshinaga Y."/>
            <person name="Zwiers L.-H."/>
            <person name="Turgeon B."/>
            <person name="Goodwin S."/>
            <person name="Spatafora J."/>
            <person name="Crous P."/>
            <person name="Grigoriev I."/>
        </authorList>
    </citation>
    <scope>NUCLEOTIDE SEQUENCE</scope>
    <source>
        <strain evidence="2">CBS 675.92</strain>
    </source>
</reference>
<dbReference type="EMBL" id="ML977025">
    <property type="protein sequence ID" value="KAF1950486.1"/>
    <property type="molecule type" value="Genomic_DNA"/>
</dbReference>
<name>A0A6A5TI51_9PLEO</name>
<evidence type="ECO:0000313" key="3">
    <source>
        <dbReference type="Proteomes" id="UP000800035"/>
    </source>
</evidence>
<gene>
    <name evidence="2" type="ORF">CC80DRAFT_227908</name>
</gene>
<keyword evidence="3" id="KW-1185">Reference proteome</keyword>
<sequence>MGIGIYILSTRRPPPLKPTLHSLSAGDALCPRQIAATDSTIDKHARRLVLFFDAFTHALPCRHLVFAPVRNAQPAYQQPCGQPRTVSPPRKSPGAFTTARPTASWSPILTYSRSLTPQPFICRRLPSS</sequence>